<dbReference type="SUPFAM" id="SSF51182">
    <property type="entry name" value="RmlC-like cupins"/>
    <property type="match status" value="1"/>
</dbReference>
<proteinExistence type="inferred from homology"/>
<feature type="compositionally biased region" description="Acidic residues" evidence="4">
    <location>
        <begin position="1"/>
        <end position="37"/>
    </location>
</feature>
<dbReference type="InterPro" id="IPR008610">
    <property type="entry name" value="Ebp2"/>
</dbReference>
<dbReference type="InterPro" id="IPR006045">
    <property type="entry name" value="Cupin_1"/>
</dbReference>
<gene>
    <name evidence="6" type="ORF">AT9943_LOCUS11780</name>
</gene>
<dbReference type="Pfam" id="PF05890">
    <property type="entry name" value="Ebp2"/>
    <property type="match status" value="1"/>
</dbReference>
<accession>A0A7G2ER91</accession>
<dbReference type="CDD" id="cd02244">
    <property type="entry name" value="cupin_7S_vicilin-like_N"/>
    <property type="match status" value="1"/>
</dbReference>
<dbReference type="Pfam" id="PF00190">
    <property type="entry name" value="Cupin_1"/>
    <property type="match status" value="2"/>
</dbReference>
<evidence type="ECO:0000313" key="6">
    <source>
        <dbReference type="EMBL" id="CAD5323855.1"/>
    </source>
</evidence>
<keyword evidence="2" id="KW-0732">Signal</keyword>
<name>A0A7G2ER91_ARATH</name>
<dbReference type="Gene3D" id="2.60.120.10">
    <property type="entry name" value="Jelly Rolls"/>
    <property type="match status" value="2"/>
</dbReference>
<dbReference type="PANTHER" id="PTHR31189:SF41">
    <property type="entry name" value="VICILIN C72"/>
    <property type="match status" value="1"/>
</dbReference>
<organism evidence="6 7">
    <name type="scientific">Arabidopsis thaliana</name>
    <name type="common">Mouse-ear cress</name>
    <dbReference type="NCBI Taxonomy" id="3702"/>
    <lineage>
        <taxon>Eukaryota</taxon>
        <taxon>Viridiplantae</taxon>
        <taxon>Streptophyta</taxon>
        <taxon>Embryophyta</taxon>
        <taxon>Tracheophyta</taxon>
        <taxon>Spermatophyta</taxon>
        <taxon>Magnoliopsida</taxon>
        <taxon>eudicotyledons</taxon>
        <taxon>Gunneridae</taxon>
        <taxon>Pentapetalae</taxon>
        <taxon>rosids</taxon>
        <taxon>malvids</taxon>
        <taxon>Brassicales</taxon>
        <taxon>Brassicaceae</taxon>
        <taxon>Camelineae</taxon>
        <taxon>Arabidopsis</taxon>
    </lineage>
</organism>
<feature type="compositionally biased region" description="Basic and acidic residues" evidence="4">
    <location>
        <begin position="150"/>
        <end position="167"/>
    </location>
</feature>
<dbReference type="InterPro" id="IPR050253">
    <property type="entry name" value="Seed_Storage-Functional"/>
</dbReference>
<feature type="compositionally biased region" description="Basic and acidic residues" evidence="4">
    <location>
        <begin position="247"/>
        <end position="256"/>
    </location>
</feature>
<evidence type="ECO:0000313" key="7">
    <source>
        <dbReference type="Proteomes" id="UP000516314"/>
    </source>
</evidence>
<sequence>MSLEEDIVSDDEMNMIDEDDATDSEAESLSDSDTENEITEKLAEPTKTAIYNRDGLLDKLQDISWPEDVDWTHKLTVEIDQGGAVDVNDDLARETAFYTQALEGTREAFGKLNEMGVNFLRPANYYAEMVKSDVHMEKVKSRLLHEKKQIEESEERRKARDNKRMAKEVQSQKMKERAKEKKDNIESVKKWRKQRQQSGFSDKAGEPELDFESGKSFQRGGGKKRPGVSPGDRSGGKGRPTSRMGNKKREFRDSKFGHGGRKGLSKQNTAETTNDFKGGFRGGKASGNKRQKRTKLSDETRNISENQDLTSDLSYVPRPPKSVVHCLSFRVEIDEFEPPQQGEQEGPRRRPGGGSGEGWEEESTNHPYHFRKRSFSDWFQSKEGFVRVLPKFTKHAPALFRGIENYRFSLVEMEPTTFFVPHHLDADAVFIVLQGKGVIEFVTDKTKESFHITKGDVVRIPSGVTNFITNTNQTVPLRLAQITVPVNNPGNYKDYFPAASQFQQSYFNGFTKEVLSTSFNVPEELLGRLVTRSKEIGQGIIRRISPDQIKELAEHATSPSNKHKAKKEKEEDKDLRTLWTPFNLFAIDPIYSNDFGHFHEAHPKNYNQLQDLHIAAAWANMTQGSLFLPHFNSKTTFVTFVENGCARFEMATPYKFQRGQQQWPGQGQEEEEDMSENVHKVVSRVCKGEVFIVPAGHPFTILSQDQDFIAVGFGIYATNSKRTFLAGEENLLSNLNPAATRVTFGVGSKVAEKLFTSQNYSYFAPTSRSQQQIPEKHKPSFQSILDFAGF</sequence>
<evidence type="ECO:0000259" key="5">
    <source>
        <dbReference type="SMART" id="SM00835"/>
    </source>
</evidence>
<reference evidence="6 7" key="1">
    <citation type="submission" date="2020-09" db="EMBL/GenBank/DDBJ databases">
        <authorList>
            <person name="Ashkenazy H."/>
        </authorList>
    </citation>
    <scope>NUCLEOTIDE SEQUENCE [LARGE SCALE GENOMIC DNA]</scope>
    <source>
        <strain evidence="7">cv. Cdm-0</strain>
    </source>
</reference>
<feature type="domain" description="Cupin type-1" evidence="5">
    <location>
        <begin position="368"/>
        <end position="527"/>
    </location>
</feature>
<dbReference type="EMBL" id="LR881468">
    <property type="protein sequence ID" value="CAD5323855.1"/>
    <property type="molecule type" value="Genomic_DNA"/>
</dbReference>
<evidence type="ECO:0000256" key="3">
    <source>
        <dbReference type="ARBA" id="ARBA00023597"/>
    </source>
</evidence>
<feature type="compositionally biased region" description="Polar residues" evidence="4">
    <location>
        <begin position="265"/>
        <end position="275"/>
    </location>
</feature>
<feature type="region of interest" description="Disordered" evidence="4">
    <location>
        <begin position="1"/>
        <end position="45"/>
    </location>
</feature>
<feature type="domain" description="Cupin type-1" evidence="5">
    <location>
        <begin position="582"/>
        <end position="752"/>
    </location>
</feature>
<evidence type="ECO:0000256" key="2">
    <source>
        <dbReference type="ARBA" id="ARBA00022729"/>
    </source>
</evidence>
<dbReference type="PANTHER" id="PTHR31189">
    <property type="entry name" value="OS03G0336100 PROTEIN-RELATED"/>
    <property type="match status" value="1"/>
</dbReference>
<dbReference type="CDD" id="cd02245">
    <property type="entry name" value="cupin_7S_vicilin-like_C"/>
    <property type="match status" value="1"/>
</dbReference>
<dbReference type="AlphaFoldDB" id="A0A7G2ER91"/>
<feature type="compositionally biased region" description="Basic and acidic residues" evidence="4">
    <location>
        <begin position="173"/>
        <end position="189"/>
    </location>
</feature>
<dbReference type="SMART" id="SM00835">
    <property type="entry name" value="Cupin_1"/>
    <property type="match status" value="2"/>
</dbReference>
<protein>
    <submittedName>
        <fullName evidence="6">(thale cress) hypothetical protein</fullName>
    </submittedName>
</protein>
<comment type="similarity">
    <text evidence="3">Belongs to the 7S seed storage protein family.</text>
</comment>
<feature type="region of interest" description="Disordered" evidence="4">
    <location>
        <begin position="335"/>
        <end position="365"/>
    </location>
</feature>
<feature type="region of interest" description="Disordered" evidence="4">
    <location>
        <begin position="150"/>
        <end position="305"/>
    </location>
</feature>
<comment type="function">
    <text evidence="1">Seed storage protein.</text>
</comment>
<evidence type="ECO:0000256" key="1">
    <source>
        <dbReference type="ARBA" id="ARBA00003839"/>
    </source>
</evidence>
<dbReference type="InterPro" id="IPR011051">
    <property type="entry name" value="RmlC_Cupin_sf"/>
</dbReference>
<dbReference type="InterPro" id="IPR014710">
    <property type="entry name" value="RmlC-like_jellyroll"/>
</dbReference>
<dbReference type="Proteomes" id="UP000516314">
    <property type="component" value="Chromosome 3"/>
</dbReference>
<evidence type="ECO:0000256" key="4">
    <source>
        <dbReference type="SAM" id="MobiDB-lite"/>
    </source>
</evidence>